<feature type="domain" description="Dynamin N-terminal" evidence="7">
    <location>
        <begin position="48"/>
        <end position="231"/>
    </location>
</feature>
<evidence type="ECO:0000256" key="1">
    <source>
        <dbReference type="ARBA" id="ARBA00004370"/>
    </source>
</evidence>
<dbReference type="GO" id="GO:0003924">
    <property type="term" value="F:GTPase activity"/>
    <property type="evidence" value="ECO:0007669"/>
    <property type="project" value="InterPro"/>
</dbReference>
<evidence type="ECO:0000313" key="8">
    <source>
        <dbReference type="EMBL" id="CAA6808834.1"/>
    </source>
</evidence>
<comment type="subcellular location">
    <subcellularLocation>
        <location evidence="1">Membrane</location>
    </subcellularLocation>
</comment>
<keyword evidence="4" id="KW-0342">GTP-binding</keyword>
<evidence type="ECO:0000259" key="7">
    <source>
        <dbReference type="Pfam" id="PF00350"/>
    </source>
</evidence>
<gene>
    <name evidence="8" type="ORF">HELGO_WM13729</name>
</gene>
<dbReference type="InterPro" id="IPR045063">
    <property type="entry name" value="Dynamin_N"/>
</dbReference>
<dbReference type="AlphaFoldDB" id="A0A6S6SVM4"/>
<sequence>MNKEIMTIDNLENKIENLLGYFSEYPNETNKQNLNKIQKDLNNQEYKIAVVANMSSGKSTFINALFGITVLPAFNHATTDSATFIHSEADIEKRAIIYFNDEKKPVEIKDELEREIKQYAQKDEECKDKKYKNVEKIELYYPFKNLQTSSNKDFKITFIDTPGPNSTGESYKQKHQDQTRSVLNDVDLALFMFDYTQLDANLSSDEQGLWDTIKKRHDKDKNFDVYFILNKIDIAFDDNLASIEGEAKDEHECIELMKKEWYVHEEKAIEKLKKAAKVHRINKPKIYPVSSKNQLLKREGPGFGQGKRDFNSFKKVFSEIFPDQWETEFIKYLGIEKLEKDINTYIDNSVKAKILTKINSQLSSIHADEKKGLELRRQTLQKPQQEAEENLIRAKNFLKNRAKEMQEEMKVELSKLEAKYISVMETIVDNAIENELISKIDEMAKRTIHFSQSYAYGEDILNATDDAKRIPLSKMKINLESDKVKIKIDEAVDIRNVSKQMQNFMKNIFEDYKRNYLDVKTDIKEEYFNFERESNELFLTYKKELENQLENALDVKVKILETESIDYNSMLNMDIKVPDSVLDYDFKSAKYETISTSSWWNPFSWGDTEEVEVSSEKYEFIIAPKKMKTSIKTSMKDSVLKFLDNEKNVHKDSIKTYLMNNTDIFQKFRHIKQKEIDSLVEDITSMEKNLISVQSKYSNFIKMTKGK</sequence>
<dbReference type="PANTHER" id="PTHR10465:SF0">
    <property type="entry name" value="SARCALUMENIN"/>
    <property type="match status" value="1"/>
</dbReference>
<feature type="coiled-coil region" evidence="6">
    <location>
        <begin position="388"/>
        <end position="419"/>
    </location>
</feature>
<proteinExistence type="predicted"/>
<dbReference type="GO" id="GO:0016020">
    <property type="term" value="C:membrane"/>
    <property type="evidence" value="ECO:0007669"/>
    <property type="project" value="UniProtKB-SubCell"/>
</dbReference>
<name>A0A6S6SVM4_9BACT</name>
<accession>A0A6S6SVM4</accession>
<evidence type="ECO:0000256" key="2">
    <source>
        <dbReference type="ARBA" id="ARBA00022741"/>
    </source>
</evidence>
<keyword evidence="3" id="KW-0378">Hydrolase</keyword>
<organism evidence="8">
    <name type="scientific">uncultured Sulfurovum sp</name>
    <dbReference type="NCBI Taxonomy" id="269237"/>
    <lineage>
        <taxon>Bacteria</taxon>
        <taxon>Pseudomonadati</taxon>
        <taxon>Campylobacterota</taxon>
        <taxon>Epsilonproteobacteria</taxon>
        <taxon>Campylobacterales</taxon>
        <taxon>Sulfurovaceae</taxon>
        <taxon>Sulfurovum</taxon>
        <taxon>environmental samples</taxon>
    </lineage>
</organism>
<evidence type="ECO:0000256" key="3">
    <source>
        <dbReference type="ARBA" id="ARBA00022801"/>
    </source>
</evidence>
<evidence type="ECO:0000256" key="4">
    <source>
        <dbReference type="ARBA" id="ARBA00023134"/>
    </source>
</evidence>
<evidence type="ECO:0000256" key="6">
    <source>
        <dbReference type="SAM" id="Coils"/>
    </source>
</evidence>
<evidence type="ECO:0000256" key="5">
    <source>
        <dbReference type="ARBA" id="ARBA00023136"/>
    </source>
</evidence>
<reference evidence="8" key="1">
    <citation type="submission" date="2020-01" db="EMBL/GenBank/DDBJ databases">
        <authorList>
            <person name="Meier V. D."/>
            <person name="Meier V D."/>
        </authorList>
    </citation>
    <scope>NUCLEOTIDE SEQUENCE</scope>
    <source>
        <strain evidence="8">HLG_WM_MAG_05</strain>
    </source>
</reference>
<dbReference type="InterPro" id="IPR027417">
    <property type="entry name" value="P-loop_NTPase"/>
</dbReference>
<dbReference type="GO" id="GO:0005525">
    <property type="term" value="F:GTP binding"/>
    <property type="evidence" value="ECO:0007669"/>
    <property type="project" value="UniProtKB-KW"/>
</dbReference>
<protein>
    <submittedName>
        <fullName evidence="8">Bacterial dynamin-like protein</fullName>
    </submittedName>
</protein>
<dbReference type="Gene3D" id="3.40.50.300">
    <property type="entry name" value="P-loop containing nucleotide triphosphate hydrolases"/>
    <property type="match status" value="1"/>
</dbReference>
<dbReference type="EMBL" id="CACVAU010000030">
    <property type="protein sequence ID" value="CAA6808834.1"/>
    <property type="molecule type" value="Genomic_DNA"/>
</dbReference>
<dbReference type="InterPro" id="IPR027094">
    <property type="entry name" value="Mitofusin_fam"/>
</dbReference>
<keyword evidence="6" id="KW-0175">Coiled coil</keyword>
<dbReference type="SUPFAM" id="SSF52540">
    <property type="entry name" value="P-loop containing nucleoside triphosphate hydrolases"/>
    <property type="match status" value="1"/>
</dbReference>
<dbReference type="PANTHER" id="PTHR10465">
    <property type="entry name" value="TRANSMEMBRANE GTPASE FZO1"/>
    <property type="match status" value="1"/>
</dbReference>
<keyword evidence="2" id="KW-0547">Nucleotide-binding</keyword>
<keyword evidence="5" id="KW-0472">Membrane</keyword>
<dbReference type="Pfam" id="PF00350">
    <property type="entry name" value="Dynamin_N"/>
    <property type="match status" value="1"/>
</dbReference>